<dbReference type="InterPro" id="IPR001647">
    <property type="entry name" value="HTH_TetR"/>
</dbReference>
<name>A0ABN2PZB6_9PSEU</name>
<dbReference type="EMBL" id="BAAANN010000001">
    <property type="protein sequence ID" value="GAA1939109.1"/>
    <property type="molecule type" value="Genomic_DNA"/>
</dbReference>
<evidence type="ECO:0000256" key="1">
    <source>
        <dbReference type="ARBA" id="ARBA00023015"/>
    </source>
</evidence>
<dbReference type="InterPro" id="IPR050109">
    <property type="entry name" value="HTH-type_TetR-like_transc_reg"/>
</dbReference>
<dbReference type="Pfam" id="PF00440">
    <property type="entry name" value="TetR_N"/>
    <property type="match status" value="1"/>
</dbReference>
<gene>
    <name evidence="6" type="ORF">GCM10009754_02710</name>
</gene>
<dbReference type="PANTHER" id="PTHR30055">
    <property type="entry name" value="HTH-TYPE TRANSCRIPTIONAL REGULATOR RUTR"/>
    <property type="match status" value="1"/>
</dbReference>
<dbReference type="Pfam" id="PF16859">
    <property type="entry name" value="TetR_C_11"/>
    <property type="match status" value="1"/>
</dbReference>
<evidence type="ECO:0000313" key="7">
    <source>
        <dbReference type="Proteomes" id="UP001501116"/>
    </source>
</evidence>
<evidence type="ECO:0000313" key="6">
    <source>
        <dbReference type="EMBL" id="GAA1939109.1"/>
    </source>
</evidence>
<proteinExistence type="predicted"/>
<dbReference type="PANTHER" id="PTHR30055:SF148">
    <property type="entry name" value="TETR-FAMILY TRANSCRIPTIONAL REGULATOR"/>
    <property type="match status" value="1"/>
</dbReference>
<keyword evidence="7" id="KW-1185">Reference proteome</keyword>
<evidence type="ECO:0000256" key="2">
    <source>
        <dbReference type="ARBA" id="ARBA00023125"/>
    </source>
</evidence>
<comment type="caution">
    <text evidence="6">The sequence shown here is derived from an EMBL/GenBank/DDBJ whole genome shotgun (WGS) entry which is preliminary data.</text>
</comment>
<dbReference type="SUPFAM" id="SSF46689">
    <property type="entry name" value="Homeodomain-like"/>
    <property type="match status" value="1"/>
</dbReference>
<dbReference type="InterPro" id="IPR009057">
    <property type="entry name" value="Homeodomain-like_sf"/>
</dbReference>
<reference evidence="6 7" key="1">
    <citation type="journal article" date="2019" name="Int. J. Syst. Evol. Microbiol.">
        <title>The Global Catalogue of Microorganisms (GCM) 10K type strain sequencing project: providing services to taxonomists for standard genome sequencing and annotation.</title>
        <authorList>
            <consortium name="The Broad Institute Genomics Platform"/>
            <consortium name="The Broad Institute Genome Sequencing Center for Infectious Disease"/>
            <person name="Wu L."/>
            <person name="Ma J."/>
        </authorList>
    </citation>
    <scope>NUCLEOTIDE SEQUENCE [LARGE SCALE GENOMIC DNA]</scope>
    <source>
        <strain evidence="6 7">JCM 14545</strain>
    </source>
</reference>
<evidence type="ECO:0000259" key="5">
    <source>
        <dbReference type="PROSITE" id="PS50977"/>
    </source>
</evidence>
<evidence type="ECO:0000256" key="3">
    <source>
        <dbReference type="ARBA" id="ARBA00023163"/>
    </source>
</evidence>
<keyword evidence="3" id="KW-0804">Transcription</keyword>
<organism evidence="6 7">
    <name type="scientific">Amycolatopsis minnesotensis</name>
    <dbReference type="NCBI Taxonomy" id="337894"/>
    <lineage>
        <taxon>Bacteria</taxon>
        <taxon>Bacillati</taxon>
        <taxon>Actinomycetota</taxon>
        <taxon>Actinomycetes</taxon>
        <taxon>Pseudonocardiales</taxon>
        <taxon>Pseudonocardiaceae</taxon>
        <taxon>Amycolatopsis</taxon>
    </lineage>
</organism>
<dbReference type="Proteomes" id="UP001501116">
    <property type="component" value="Unassembled WGS sequence"/>
</dbReference>
<dbReference type="InterPro" id="IPR011075">
    <property type="entry name" value="TetR_C"/>
</dbReference>
<sequence length="191" mass="20876">MTSRTPKARRGETVRRAVLTAAAEAIEADGVAGARIADIAARAGVHETSVYRRWGTRANLVLEALMDRLDTALPLPDTGSTHEDLTAFFTTLASFLATPAGESLVRASTATSDDRDQFDRMRREFWAARLARAKVLVDRGIDRGDLPADVDAELVLEMLAGPIQLRVLLRGERVGREYVAHLADLALRALR</sequence>
<dbReference type="Gene3D" id="1.10.10.60">
    <property type="entry name" value="Homeodomain-like"/>
    <property type="match status" value="1"/>
</dbReference>
<keyword evidence="2 4" id="KW-0238">DNA-binding</keyword>
<dbReference type="RefSeq" id="WP_344412415.1">
    <property type="nucleotide sequence ID" value="NZ_BAAANN010000001.1"/>
</dbReference>
<keyword evidence="1" id="KW-0805">Transcription regulation</keyword>
<feature type="DNA-binding region" description="H-T-H motif" evidence="4">
    <location>
        <begin position="35"/>
        <end position="54"/>
    </location>
</feature>
<dbReference type="SUPFAM" id="SSF48498">
    <property type="entry name" value="Tetracyclin repressor-like, C-terminal domain"/>
    <property type="match status" value="1"/>
</dbReference>
<protein>
    <submittedName>
        <fullName evidence="6">TetR/AcrR family transcriptional regulator</fullName>
    </submittedName>
</protein>
<feature type="domain" description="HTH tetR-type" evidence="5">
    <location>
        <begin position="12"/>
        <end position="72"/>
    </location>
</feature>
<dbReference type="InterPro" id="IPR036271">
    <property type="entry name" value="Tet_transcr_reg_TetR-rel_C_sf"/>
</dbReference>
<evidence type="ECO:0000256" key="4">
    <source>
        <dbReference type="PROSITE-ProRule" id="PRU00335"/>
    </source>
</evidence>
<accession>A0ABN2PZB6</accession>
<dbReference type="PROSITE" id="PS50977">
    <property type="entry name" value="HTH_TETR_2"/>
    <property type="match status" value="1"/>
</dbReference>
<dbReference type="Gene3D" id="1.10.357.10">
    <property type="entry name" value="Tetracycline Repressor, domain 2"/>
    <property type="match status" value="1"/>
</dbReference>